<dbReference type="Pfam" id="PF03710">
    <property type="entry name" value="GlnE"/>
    <property type="match status" value="2"/>
</dbReference>
<dbReference type="InterPro" id="IPR023057">
    <property type="entry name" value="GlnE"/>
</dbReference>
<dbReference type="Gene3D" id="3.30.460.10">
    <property type="entry name" value="Beta Polymerase, domain 2"/>
    <property type="match status" value="2"/>
</dbReference>
<dbReference type="GO" id="GO:0047388">
    <property type="term" value="F:[glutamine synthetase]-adenylyl-L-tyrosine phosphorylase activity"/>
    <property type="evidence" value="ECO:0007669"/>
    <property type="project" value="UniProtKB-EC"/>
</dbReference>
<comment type="function">
    <text evidence="7">Involved in the regulation of glutamine synthetase GlnA, a key enzyme in the process to assimilate ammonia. When cellular nitrogen levels are high, the C-terminal adenylyl transferase (AT) inactivates GlnA by covalent transfer of an adenylyl group from ATP to specific tyrosine residue of GlnA, thus reducing its activity. Conversely, when nitrogen levels are low, the N-terminal adenylyl removase (AR) activates GlnA by removing the adenylyl group by phosphorolysis, increasing its activity. The regulatory region of GlnE binds the signal transduction protein PII (GlnB) which indicates the nitrogen status of the cell.</text>
</comment>
<comment type="caution">
    <text evidence="10">The sequence shown here is derived from an EMBL/GenBank/DDBJ whole genome shotgun (WGS) entry which is preliminary data.</text>
</comment>
<feature type="domain" description="PII-uridylyltransferase/Glutamine-synthetase adenylyltransferase" evidence="9">
    <location>
        <begin position="309"/>
        <end position="448"/>
    </location>
</feature>
<keyword evidence="11" id="KW-1185">Reference proteome</keyword>
<feature type="region of interest" description="Adenylyl removase" evidence="7">
    <location>
        <begin position="1"/>
        <end position="453"/>
    </location>
</feature>
<comment type="catalytic activity">
    <reaction evidence="7">
        <text>[glutamine synthetase]-O(4)-(5'-adenylyl)-L-tyrosine + phosphate = [glutamine synthetase]-L-tyrosine + ADP</text>
        <dbReference type="Rhea" id="RHEA:43716"/>
        <dbReference type="Rhea" id="RHEA-COMP:10660"/>
        <dbReference type="Rhea" id="RHEA-COMP:10661"/>
        <dbReference type="ChEBI" id="CHEBI:43474"/>
        <dbReference type="ChEBI" id="CHEBI:46858"/>
        <dbReference type="ChEBI" id="CHEBI:83624"/>
        <dbReference type="ChEBI" id="CHEBI:456216"/>
        <dbReference type="EC" id="2.7.7.89"/>
    </reaction>
</comment>
<comment type="catalytic activity">
    <reaction evidence="7">
        <text>[glutamine synthetase]-L-tyrosine + ATP = [glutamine synthetase]-O(4)-(5'-adenylyl)-L-tyrosine + diphosphate</text>
        <dbReference type="Rhea" id="RHEA:18589"/>
        <dbReference type="Rhea" id="RHEA-COMP:10660"/>
        <dbReference type="Rhea" id="RHEA-COMP:10661"/>
        <dbReference type="ChEBI" id="CHEBI:30616"/>
        <dbReference type="ChEBI" id="CHEBI:33019"/>
        <dbReference type="ChEBI" id="CHEBI:46858"/>
        <dbReference type="ChEBI" id="CHEBI:83624"/>
        <dbReference type="EC" id="2.7.7.42"/>
    </reaction>
</comment>
<dbReference type="NCBIfam" id="NF010706">
    <property type="entry name" value="PRK14108.1"/>
    <property type="match status" value="1"/>
</dbReference>
<accession>A0ABU4RP17</accession>
<keyword evidence="3 7" id="KW-0547">Nucleotide-binding</keyword>
<dbReference type="SUPFAM" id="SSF81301">
    <property type="entry name" value="Nucleotidyltransferase"/>
    <property type="match status" value="2"/>
</dbReference>
<keyword evidence="1 7" id="KW-0808">Transferase</keyword>
<dbReference type="Gene3D" id="1.20.120.330">
    <property type="entry name" value="Nucleotidyltransferases domain 2"/>
    <property type="match status" value="2"/>
</dbReference>
<dbReference type="EMBL" id="JAXAFJ010000006">
    <property type="protein sequence ID" value="MDX6806585.1"/>
    <property type="molecule type" value="Genomic_DNA"/>
</dbReference>
<dbReference type="SUPFAM" id="SSF81593">
    <property type="entry name" value="Nucleotidyltransferase substrate binding subunit/domain"/>
    <property type="match status" value="2"/>
</dbReference>
<dbReference type="CDD" id="cd05401">
    <property type="entry name" value="NT_GlnE_GlnD_like"/>
    <property type="match status" value="2"/>
</dbReference>
<proteinExistence type="inferred from homology"/>
<evidence type="ECO:0000256" key="3">
    <source>
        <dbReference type="ARBA" id="ARBA00022741"/>
    </source>
</evidence>
<dbReference type="Gene3D" id="1.20.120.1510">
    <property type="match status" value="1"/>
</dbReference>
<organism evidence="10 11">
    <name type="scientific">Terrihabitans rhizophilus</name>
    <dbReference type="NCBI Taxonomy" id="3092662"/>
    <lineage>
        <taxon>Bacteria</taxon>
        <taxon>Pseudomonadati</taxon>
        <taxon>Pseudomonadota</taxon>
        <taxon>Alphaproteobacteria</taxon>
        <taxon>Hyphomicrobiales</taxon>
        <taxon>Terrihabitans</taxon>
    </lineage>
</organism>
<evidence type="ECO:0000259" key="9">
    <source>
        <dbReference type="Pfam" id="PF08335"/>
    </source>
</evidence>
<dbReference type="InterPro" id="IPR005190">
    <property type="entry name" value="GlnE_rpt_dom"/>
</dbReference>
<dbReference type="Pfam" id="PF08335">
    <property type="entry name" value="GlnD_UR_UTase"/>
    <property type="match status" value="2"/>
</dbReference>
<name>A0ABU4RP17_9HYPH</name>
<feature type="region of interest" description="Adenylyl transferase" evidence="7">
    <location>
        <begin position="458"/>
        <end position="965"/>
    </location>
</feature>
<evidence type="ECO:0000313" key="11">
    <source>
        <dbReference type="Proteomes" id="UP001274321"/>
    </source>
</evidence>
<dbReference type="Proteomes" id="UP001274321">
    <property type="component" value="Unassembled WGS sequence"/>
</dbReference>
<reference evidence="10 11" key="1">
    <citation type="submission" date="2023-11" db="EMBL/GenBank/DDBJ databases">
        <authorList>
            <person name="Bao R."/>
        </authorList>
    </citation>
    <scope>NUCLEOTIDE SEQUENCE [LARGE SCALE GENOMIC DNA]</scope>
    <source>
        <strain evidence="10 11">PJ23</strain>
    </source>
</reference>
<dbReference type="EC" id="2.7.7.89" evidence="7"/>
<evidence type="ECO:0000256" key="2">
    <source>
        <dbReference type="ARBA" id="ARBA00022695"/>
    </source>
</evidence>
<sequence>MLAERIIAGPISGPDGREKVEDLLGGHQGLAELVRRHTTVHGLLAGIAEGSPYLWRLITTKPDRLERLLSHAPETERDAALIRCRSAAAASDEAALMSALRLAKQDIALLTALADLGGVWNVPVVTAALSDLADIALQSGLQFLLRAEAAKGRFVAAGDDPQEGSGLIVLAMGKHGARELNYSSDIDIVVFYDRERAPLADGTDAASFFSRLVQRLARIMQERTADGYVFRTDLRLRPDPGSTPVAISVEAAISYYESVGQNWERAAMLKARPCAGDIEAAGSFLKEMVPFIWRKYLDYAAIADIHAMKRQIHVHRGHGQIAVEGHNLKLGRGGIREIEFFVQTQQLVAGGRIPSLRVRGTEEALAELVRGGWISEDVQCELVDAYRYLRGLEHRLQMVADEQTHSLPSDEEKISRFARFAGYADRDELAASLQPCLETVQGHYERLFEDAPPLDASIGSLVFTGEEDDPETLMTLSKLGFSDPAQVAALVRGWHHGRTPATRSARARELLTELVPALLHAFGRTSDPNLALRAFDRLLERLSAGIELFAILRSNGGFLGLIADALGTAPRIAEVVSKRPHVLDVVFEPAFFSRLPTMEELAERLDRSLSEASAYEEVLDRARIFGQEQRVLIGMRVLSGTIGADAAGAAYARLADLLINRLHRAVAEQMASAHGRVPGAQSCVLAMGKLGGREMTAASDLDLILIYEHPDDALESDGPRPLATAQYHARMTQRLIAALSAPTSEGALYEVDLRLRPSGRSGPLATRLRAFQDYQASEAWTWEHMALTRARPISGPQDFQQTVLTSVMDVLQRPRDVGKAATDVRAMRERLKTEREARTHWDLKYSPGGLIDLEFLAQYLQLVHGRTHPGILKTATFAVFDAAGEAGLISAGDTEILQSATRLQHNLTQVLRLCLTGPFDPETASAGLRALLARQGEVPDFASLDAELRDQQQRVQEVVARIIPG</sequence>
<keyword evidence="6 7" id="KW-0511">Multifunctional enzyme</keyword>
<protein>
    <recommendedName>
        <fullName evidence="7">Bifunctional glutamine synthetase adenylyltransferase/adenylyl-removing enzyme</fullName>
    </recommendedName>
    <alternativeName>
        <fullName evidence="7">ATP:glutamine synthetase adenylyltransferase</fullName>
    </alternativeName>
    <alternativeName>
        <fullName evidence="7">ATase</fullName>
    </alternativeName>
    <domain>
        <recommendedName>
            <fullName evidence="7">Glutamine synthetase adenylyl-L-tyrosine phosphorylase</fullName>
            <ecNumber evidence="7">2.7.7.89</ecNumber>
        </recommendedName>
        <alternativeName>
            <fullName evidence="7">Adenylyl removase</fullName>
            <shortName evidence="7">AR</shortName>
            <shortName evidence="7">AT-N</shortName>
        </alternativeName>
    </domain>
    <domain>
        <recommendedName>
            <fullName evidence="7">Glutamine synthetase adenylyl transferase</fullName>
            <ecNumber evidence="7">2.7.7.42</ecNumber>
        </recommendedName>
        <alternativeName>
            <fullName evidence="7">Adenylyl transferase</fullName>
            <shortName evidence="7">AT</shortName>
            <shortName evidence="7">AT-C</shortName>
        </alternativeName>
    </domain>
</protein>
<dbReference type="InterPro" id="IPR013546">
    <property type="entry name" value="PII_UdlTrfase/GS_AdlTrfase"/>
</dbReference>
<feature type="domain" description="PII-uridylyltransferase/Glutamine-synthetase adenylyltransferase" evidence="9">
    <location>
        <begin position="826"/>
        <end position="913"/>
    </location>
</feature>
<evidence type="ECO:0000256" key="5">
    <source>
        <dbReference type="ARBA" id="ARBA00022842"/>
    </source>
</evidence>
<evidence type="ECO:0000256" key="4">
    <source>
        <dbReference type="ARBA" id="ARBA00022840"/>
    </source>
</evidence>
<keyword evidence="2 7" id="KW-0548">Nucleotidyltransferase</keyword>
<dbReference type="NCBIfam" id="NF008292">
    <property type="entry name" value="PRK11072.1"/>
    <property type="match status" value="1"/>
</dbReference>
<dbReference type="HAMAP" id="MF_00802">
    <property type="entry name" value="GlnE"/>
    <property type="match status" value="1"/>
</dbReference>
<dbReference type="InterPro" id="IPR043519">
    <property type="entry name" value="NT_sf"/>
</dbReference>
<keyword evidence="4 7" id="KW-0067">ATP-binding</keyword>
<dbReference type="PANTHER" id="PTHR30621:SF0">
    <property type="entry name" value="BIFUNCTIONAL GLUTAMINE SYNTHETASE ADENYLYLTRANSFERASE_ADENYLYL-REMOVING ENZYME"/>
    <property type="match status" value="1"/>
</dbReference>
<feature type="domain" description="Glutamate-ammonia ligase adenylyltransferase repeated" evidence="8">
    <location>
        <begin position="46"/>
        <end position="285"/>
    </location>
</feature>
<feature type="domain" description="Glutamate-ammonia ligase adenylyltransferase repeated" evidence="8">
    <location>
        <begin position="562"/>
        <end position="804"/>
    </location>
</feature>
<gene>
    <name evidence="7" type="primary">glnE</name>
    <name evidence="10" type="ORF">SCD90_10955</name>
</gene>
<comment type="cofactor">
    <cofactor evidence="7">
        <name>Mg(2+)</name>
        <dbReference type="ChEBI" id="CHEBI:18420"/>
    </cofactor>
</comment>
<evidence type="ECO:0000259" key="8">
    <source>
        <dbReference type="Pfam" id="PF03710"/>
    </source>
</evidence>
<evidence type="ECO:0000256" key="6">
    <source>
        <dbReference type="ARBA" id="ARBA00023268"/>
    </source>
</evidence>
<evidence type="ECO:0000256" key="1">
    <source>
        <dbReference type="ARBA" id="ARBA00022679"/>
    </source>
</evidence>
<evidence type="ECO:0000313" key="10">
    <source>
        <dbReference type="EMBL" id="MDX6806585.1"/>
    </source>
</evidence>
<comment type="similarity">
    <text evidence="7">Belongs to the GlnE family.</text>
</comment>
<keyword evidence="5 7" id="KW-0460">Magnesium</keyword>
<dbReference type="EC" id="2.7.7.42" evidence="7"/>
<dbReference type="PANTHER" id="PTHR30621">
    <property type="entry name" value="GLUTAMINE SYNTHETASE ADENYLYLTRANSFERASE"/>
    <property type="match status" value="1"/>
</dbReference>
<evidence type="ECO:0000256" key="7">
    <source>
        <dbReference type="HAMAP-Rule" id="MF_00802"/>
    </source>
</evidence>